<dbReference type="InterPro" id="IPR002731">
    <property type="entry name" value="ATPase_BadF"/>
</dbReference>
<reference evidence="2 3" key="1">
    <citation type="submission" date="2013-04" db="EMBL/GenBank/DDBJ databases">
        <title>Oceanicola sp. 22II1-22F33 Genome Sequencing.</title>
        <authorList>
            <person name="Lai Q."/>
            <person name="Li G."/>
            <person name="Shao Z."/>
        </authorList>
    </citation>
    <scope>NUCLEOTIDE SEQUENCE [LARGE SCALE GENOMIC DNA]</scope>
    <source>
        <strain evidence="2 3">22II1-22F33</strain>
    </source>
</reference>
<dbReference type="EMBL" id="AQQR01000003">
    <property type="protein sequence ID" value="OWU74964.1"/>
    <property type="molecule type" value="Genomic_DNA"/>
</dbReference>
<dbReference type="InterPro" id="IPR052519">
    <property type="entry name" value="Euk-type_GlcNAc_Kinase"/>
</dbReference>
<dbReference type="Proteomes" id="UP000215377">
    <property type="component" value="Unassembled WGS sequence"/>
</dbReference>
<organism evidence="2 3">
    <name type="scientific">Marinibacterium profundimaris</name>
    <dbReference type="NCBI Taxonomy" id="1679460"/>
    <lineage>
        <taxon>Bacteria</taxon>
        <taxon>Pseudomonadati</taxon>
        <taxon>Pseudomonadota</taxon>
        <taxon>Alphaproteobacteria</taxon>
        <taxon>Rhodobacterales</taxon>
        <taxon>Paracoccaceae</taxon>
        <taxon>Marinibacterium</taxon>
    </lineage>
</organism>
<dbReference type="AlphaFoldDB" id="A0A225NN08"/>
<evidence type="ECO:0000259" key="1">
    <source>
        <dbReference type="Pfam" id="PF01869"/>
    </source>
</evidence>
<keyword evidence="3" id="KW-1185">Reference proteome</keyword>
<gene>
    <name evidence="2" type="ORF">ATO3_10485</name>
</gene>
<proteinExistence type="predicted"/>
<dbReference type="Gene3D" id="3.30.420.40">
    <property type="match status" value="2"/>
</dbReference>
<evidence type="ECO:0000313" key="3">
    <source>
        <dbReference type="Proteomes" id="UP000215377"/>
    </source>
</evidence>
<dbReference type="OrthoDB" id="63487at2"/>
<dbReference type="InterPro" id="IPR043129">
    <property type="entry name" value="ATPase_NBD"/>
</dbReference>
<feature type="domain" description="ATPase BadF/BadG/BcrA/BcrD type" evidence="1">
    <location>
        <begin position="17"/>
        <end position="287"/>
    </location>
</feature>
<dbReference type="SUPFAM" id="SSF53067">
    <property type="entry name" value="Actin-like ATPase domain"/>
    <property type="match status" value="2"/>
</dbReference>
<protein>
    <recommendedName>
        <fullName evidence="1">ATPase BadF/BadG/BcrA/BcrD type domain-containing protein</fullName>
    </recommendedName>
</protein>
<evidence type="ECO:0000313" key="2">
    <source>
        <dbReference type="EMBL" id="OWU74964.1"/>
    </source>
</evidence>
<dbReference type="PANTHER" id="PTHR43190:SF3">
    <property type="entry name" value="N-ACETYL-D-GLUCOSAMINE KINASE"/>
    <property type="match status" value="1"/>
</dbReference>
<dbReference type="RefSeq" id="WP_088649791.1">
    <property type="nucleotide sequence ID" value="NZ_AQQR01000003.1"/>
</dbReference>
<dbReference type="PANTHER" id="PTHR43190">
    <property type="entry name" value="N-ACETYL-D-GLUCOSAMINE KINASE"/>
    <property type="match status" value="1"/>
</dbReference>
<accession>A0A225NN08</accession>
<comment type="caution">
    <text evidence="2">The sequence shown here is derived from an EMBL/GenBank/DDBJ whole genome shotgun (WGS) entry which is preliminary data.</text>
</comment>
<name>A0A225NN08_9RHOB</name>
<dbReference type="CDD" id="cd24082">
    <property type="entry name" value="ASKHA_NBD_GspK-like"/>
    <property type="match status" value="1"/>
</dbReference>
<sequence>MTGGAGGTFEAELILCVDGGGTSTRARLYSASGDRLAEARAGSCNVSTDPLESAASVAEAWQHCAASIAHDPAQLGAVRSVIGAAGTLPPKSRAAFEAALPAFASCEIVTDGYAALIGAGGGRPGGLLIAGTGAVAHRLLEDGRSIRRDGFGWAGGDRGSGFWIGRKVLRHGVRTLEGLAPETLLSRVLLDRLGGFQGYQDMASSLRPVHVAGLAPLALEAAEAGCPRARQILNDATGQLAELVGLLDLPKDAPLYFQGGLAEALRDGLAERIGRGFQTSQADAVEGCRLIAMGLAPREITAAVGYPDPSLVQDRPEAGKP</sequence>
<dbReference type="Pfam" id="PF01869">
    <property type="entry name" value="BcrAD_BadFG"/>
    <property type="match status" value="1"/>
</dbReference>